<feature type="domain" description="Reverse transcriptase" evidence="1">
    <location>
        <begin position="476"/>
        <end position="758"/>
    </location>
</feature>
<dbReference type="PANTHER" id="PTHR33116">
    <property type="entry name" value="REVERSE TRANSCRIPTASE ZINC-BINDING DOMAIN-CONTAINING PROTEIN-RELATED-RELATED"/>
    <property type="match status" value="1"/>
</dbReference>
<dbReference type="PANTHER" id="PTHR33116:SF86">
    <property type="entry name" value="REVERSE TRANSCRIPTASE DOMAIN-CONTAINING PROTEIN"/>
    <property type="match status" value="1"/>
</dbReference>
<dbReference type="Gene3D" id="3.30.420.10">
    <property type="entry name" value="Ribonuclease H-like superfamily/Ribonuclease H"/>
    <property type="match status" value="1"/>
</dbReference>
<name>A0A9R0JJR8_SPIOL</name>
<dbReference type="InterPro" id="IPR044730">
    <property type="entry name" value="RNase_H-like_dom_plant"/>
</dbReference>
<accession>A0A9R0JJR8</accession>
<dbReference type="Pfam" id="PF00078">
    <property type="entry name" value="RVT_1"/>
    <property type="match status" value="1"/>
</dbReference>
<dbReference type="GeneID" id="110776679"/>
<dbReference type="Pfam" id="PF03372">
    <property type="entry name" value="Exo_endo_phos"/>
    <property type="match status" value="1"/>
</dbReference>
<dbReference type="InterPro" id="IPR005135">
    <property type="entry name" value="Endo/exonuclease/phosphatase"/>
</dbReference>
<dbReference type="PROSITE" id="PS50878">
    <property type="entry name" value="RT_POL"/>
    <property type="match status" value="1"/>
</dbReference>
<dbReference type="InterPro" id="IPR036691">
    <property type="entry name" value="Endo/exonu/phosph_ase_sf"/>
</dbReference>
<dbReference type="InterPro" id="IPR000477">
    <property type="entry name" value="RT_dom"/>
</dbReference>
<dbReference type="InterPro" id="IPR002156">
    <property type="entry name" value="RNaseH_domain"/>
</dbReference>
<protein>
    <recommendedName>
        <fullName evidence="1">Reverse transcriptase domain-containing protein</fullName>
    </recommendedName>
</protein>
<dbReference type="SUPFAM" id="SSF56219">
    <property type="entry name" value="DNase I-like"/>
    <property type="match status" value="1"/>
</dbReference>
<evidence type="ECO:0000259" key="1">
    <source>
        <dbReference type="PROSITE" id="PS50878"/>
    </source>
</evidence>
<dbReference type="InterPro" id="IPR043502">
    <property type="entry name" value="DNA/RNA_pol_sf"/>
</dbReference>
<dbReference type="CDD" id="cd06222">
    <property type="entry name" value="RNase_H_like"/>
    <property type="match status" value="1"/>
</dbReference>
<organism evidence="2 3">
    <name type="scientific">Spinacia oleracea</name>
    <name type="common">Spinach</name>
    <dbReference type="NCBI Taxonomy" id="3562"/>
    <lineage>
        <taxon>Eukaryota</taxon>
        <taxon>Viridiplantae</taxon>
        <taxon>Streptophyta</taxon>
        <taxon>Embryophyta</taxon>
        <taxon>Tracheophyta</taxon>
        <taxon>Spermatophyta</taxon>
        <taxon>Magnoliopsida</taxon>
        <taxon>eudicotyledons</taxon>
        <taxon>Gunneridae</taxon>
        <taxon>Pentapetalae</taxon>
        <taxon>Caryophyllales</taxon>
        <taxon>Chenopodiaceae</taxon>
        <taxon>Chenopodioideae</taxon>
        <taxon>Anserineae</taxon>
        <taxon>Spinacia</taxon>
    </lineage>
</organism>
<dbReference type="CDD" id="cd01650">
    <property type="entry name" value="RT_nLTR_like"/>
    <property type="match status" value="1"/>
</dbReference>
<sequence length="1362" mass="154237">MKILSWNCQGLGNPWTVKSLRDWCWRERPNVVFLMETMIDSKSLERVRNICGFSEGICLSSAGNSGGIGFWWRDINVSTSSFSSHHFSADICDQDNVAIWRAVGVYGWPEQENKHKTWSLMANITASSELPCLFFGDFNEILSSIEKEGGVVREEKWMDAFRGAVDVCGLRDMGYKGSCFTWKRGKTPETFIRERLDRFLADTEWCNLFPHFSVRHFPIYSSDHAPILLDASNYYERGGNVKAFKFEALWLSSEECGKVVADAWASCVGEQADQRLSRCAERLTSWAADYFGSIKKRKKVVEEQLKIAQARHPDATMFETCSLLSTELDELHRLEESYWHARARANELRDGDRNTAYFHHKASHRRRVNGIKGLLDDNDKWCSSKDELEAIVSNYFSVLFASETPVGFDDAMAGITRVVTCDMNDIFDKEPTAEEIKEALFQMHPNKAPGPDGMHALFFQKFWHILGNDVVVFVKNWWNGSIDLNAVNKTCVVLIPKCENPKRITEFRPISCCNVLYKIISKTMANKLKPFLGNIISVNQSAFVPKRLITDNALVAFEIFHSMKRKAGGREGSVALKLDMKKAYDRVEWSFLEQVMYKMGFGDNWVRRIMDCLSSVSFSFKINGRISGSVIPSRGLRQGDPISPYLFLIVADAFSTLLSKAARENRIHGIKICNGAPKVSHLFFADDSILFAKASVGECSVIADIISKYERASGQSVNLDKTDVVFSKSVNVIRRQEIVTTLGVKEVEKHEKYLGLPTIIGKSKKMVFASLKERIWKKLQGWKEKLLSRPGKEVLIKAVAQAIPTYMMSIFKIPDGFLDEIHALCARFWWGSDGTNRKMHWHSWETMCKPKAMGGMGFRDLKVFNQALLAKQMWRLHNNPGTILHSLLKARYFKNNEVLDARRGFDPSYSWRSMWGAKSLLLDGVRWRVGNGQSILVWRDNWLPGNNATLSPRSSHVPDPDLRVSDLLDPVCGEWDSSLVQQLFEDEVCEQIFKLPLSCSLPSDSLFWWPSKDGEYTVRSGYWLGRMGRLRVELDGMDEDNKDTWRTVWSIGGPPKLGHFLWRACRGSMAVKDVLFRRHIAANDMCGCCGVETESIIHVLFNCTVAKETWRGSPFADLINDAPSSNFAARLLWLRSKVSREELKRIAAIAWAIWYCRNKRVYDNEQTNCPMVAASFVKMVEEHGTYIKNISSYRRPTMPISAMTWSCPPRGMVKINVDAHVTATYAGLGVVVRDEVGKLMLIATKRVNGGLMPDAAEAMAARYGAVIARRFGYTNVWLEGDALAVAKAVDANTKGLSPLFLIYDDIGDIGKQFSAFIISHIRRAGNTVAHLVARWDTRGSTELICMNSFPQSINTLAELDLQ</sequence>
<gene>
    <name evidence="3" type="primary">LOC110776679</name>
</gene>
<dbReference type="RefSeq" id="XP_021836918.2">
    <property type="nucleotide sequence ID" value="XM_021981226.2"/>
</dbReference>
<keyword evidence="2" id="KW-1185">Reference proteome</keyword>
<evidence type="ECO:0000313" key="2">
    <source>
        <dbReference type="Proteomes" id="UP000813463"/>
    </source>
</evidence>
<dbReference type="GO" id="GO:0003676">
    <property type="term" value="F:nucleic acid binding"/>
    <property type="evidence" value="ECO:0007669"/>
    <property type="project" value="InterPro"/>
</dbReference>
<dbReference type="Proteomes" id="UP000813463">
    <property type="component" value="Chromosome 2"/>
</dbReference>
<dbReference type="GO" id="GO:0004523">
    <property type="term" value="F:RNA-DNA hybrid ribonuclease activity"/>
    <property type="evidence" value="ECO:0007669"/>
    <property type="project" value="InterPro"/>
</dbReference>
<evidence type="ECO:0000313" key="3">
    <source>
        <dbReference type="RefSeq" id="XP_021836918.2"/>
    </source>
</evidence>
<dbReference type="Pfam" id="PF13456">
    <property type="entry name" value="RVT_3"/>
    <property type="match status" value="1"/>
</dbReference>
<reference evidence="3" key="2">
    <citation type="submission" date="2025-08" db="UniProtKB">
        <authorList>
            <consortium name="RefSeq"/>
        </authorList>
    </citation>
    <scope>IDENTIFICATION</scope>
    <source>
        <tissue evidence="3">Leaf</tissue>
    </source>
</reference>
<dbReference type="SUPFAM" id="SSF56672">
    <property type="entry name" value="DNA/RNA polymerases"/>
    <property type="match status" value="1"/>
</dbReference>
<reference evidence="2" key="1">
    <citation type="journal article" date="2021" name="Nat. Commun.">
        <title>Genomic analyses provide insights into spinach domestication and the genetic basis of agronomic traits.</title>
        <authorList>
            <person name="Cai X."/>
            <person name="Sun X."/>
            <person name="Xu C."/>
            <person name="Sun H."/>
            <person name="Wang X."/>
            <person name="Ge C."/>
            <person name="Zhang Z."/>
            <person name="Wang Q."/>
            <person name="Fei Z."/>
            <person name="Jiao C."/>
            <person name="Wang Q."/>
        </authorList>
    </citation>
    <scope>NUCLEOTIDE SEQUENCE [LARGE SCALE GENOMIC DNA]</scope>
    <source>
        <strain evidence="2">cv. Varoflay</strain>
    </source>
</reference>
<dbReference type="Gene3D" id="3.60.10.10">
    <property type="entry name" value="Endonuclease/exonuclease/phosphatase"/>
    <property type="match status" value="1"/>
</dbReference>
<proteinExistence type="predicted"/>
<dbReference type="KEGG" id="soe:110776679"/>
<dbReference type="InterPro" id="IPR026960">
    <property type="entry name" value="RVT-Znf"/>
</dbReference>
<dbReference type="InterPro" id="IPR036397">
    <property type="entry name" value="RNaseH_sf"/>
</dbReference>
<dbReference type="Pfam" id="PF13966">
    <property type="entry name" value="zf-RVT"/>
    <property type="match status" value="1"/>
</dbReference>